<reference evidence="1" key="1">
    <citation type="journal article" date="2020" name="Stud. Mycol.">
        <title>101 Dothideomycetes genomes: a test case for predicting lifestyles and emergence of pathogens.</title>
        <authorList>
            <person name="Haridas S."/>
            <person name="Albert R."/>
            <person name="Binder M."/>
            <person name="Bloem J."/>
            <person name="Labutti K."/>
            <person name="Salamov A."/>
            <person name="Andreopoulos B."/>
            <person name="Baker S."/>
            <person name="Barry K."/>
            <person name="Bills G."/>
            <person name="Bluhm B."/>
            <person name="Cannon C."/>
            <person name="Castanera R."/>
            <person name="Culley D."/>
            <person name="Daum C."/>
            <person name="Ezra D."/>
            <person name="Gonzalez J."/>
            <person name="Henrissat B."/>
            <person name="Kuo A."/>
            <person name="Liang C."/>
            <person name="Lipzen A."/>
            <person name="Lutzoni F."/>
            <person name="Magnuson J."/>
            <person name="Mondo S."/>
            <person name="Nolan M."/>
            <person name="Ohm R."/>
            <person name="Pangilinan J."/>
            <person name="Park H.-J."/>
            <person name="Ramirez L."/>
            <person name="Alfaro M."/>
            <person name="Sun H."/>
            <person name="Tritt A."/>
            <person name="Yoshinaga Y."/>
            <person name="Zwiers L.-H."/>
            <person name="Turgeon B."/>
            <person name="Goodwin S."/>
            <person name="Spatafora J."/>
            <person name="Crous P."/>
            <person name="Grigoriev I."/>
        </authorList>
    </citation>
    <scope>NUCLEOTIDE SEQUENCE</scope>
    <source>
        <strain evidence="1">CBS 122368</strain>
    </source>
</reference>
<sequence>MPQRAWPQAILRDPPRTQAIVGVSEERTAVVHDVGVQATPPDIRAIDPSQDPSIPSSNGTCHLLRMPGELRNKIYKYTLTFDEGGLVALEHTRYYPAKTVTEEHFKGFPIQVVTTREERLRDAMKHLAENKTKLCTGTRLLVEANQLQYVCRQLRAETRGLSLRYNDVVFRSHIGELDTPAKQCDRFLHQCSQPWQTCIRTIIIKGTHRISALEQWCHAGTIPGAVFLNGIIEGPGLTKVSLGAIEFCRRHPQTTVKHHLADVHGEHYIALFHKALLYQARVRGSVPAQLFGSELNPYYIYLRNASFKTGPIHYNPGLRGVANYRMFPHDEDLEEIEARSLLATNAMLHQAVFPFIEGGMEMWIAEMKRWYLEGF</sequence>
<keyword evidence="2" id="KW-1185">Reference proteome</keyword>
<dbReference type="AlphaFoldDB" id="A0A6A6HV94"/>
<proteinExistence type="predicted"/>
<accession>A0A6A6HV94</accession>
<evidence type="ECO:0000313" key="2">
    <source>
        <dbReference type="Proteomes" id="UP000800094"/>
    </source>
</evidence>
<dbReference type="OrthoDB" id="4790878at2759"/>
<organism evidence="1 2">
    <name type="scientific">Trematosphaeria pertusa</name>
    <dbReference type="NCBI Taxonomy" id="390896"/>
    <lineage>
        <taxon>Eukaryota</taxon>
        <taxon>Fungi</taxon>
        <taxon>Dikarya</taxon>
        <taxon>Ascomycota</taxon>
        <taxon>Pezizomycotina</taxon>
        <taxon>Dothideomycetes</taxon>
        <taxon>Pleosporomycetidae</taxon>
        <taxon>Pleosporales</taxon>
        <taxon>Massarineae</taxon>
        <taxon>Trematosphaeriaceae</taxon>
        <taxon>Trematosphaeria</taxon>
    </lineage>
</organism>
<dbReference type="PANTHER" id="PTHR42085">
    <property type="entry name" value="F-BOX DOMAIN-CONTAINING PROTEIN"/>
    <property type="match status" value="1"/>
</dbReference>
<dbReference type="EMBL" id="ML987209">
    <property type="protein sequence ID" value="KAF2241947.1"/>
    <property type="molecule type" value="Genomic_DNA"/>
</dbReference>
<dbReference type="Proteomes" id="UP000800094">
    <property type="component" value="Unassembled WGS sequence"/>
</dbReference>
<protein>
    <submittedName>
        <fullName evidence="1">Uncharacterized protein</fullName>
    </submittedName>
</protein>
<dbReference type="RefSeq" id="XP_033676951.1">
    <property type="nucleotide sequence ID" value="XM_033834115.1"/>
</dbReference>
<dbReference type="InterPro" id="IPR038883">
    <property type="entry name" value="AN11006-like"/>
</dbReference>
<name>A0A6A6HV94_9PLEO</name>
<dbReference type="GeneID" id="54587445"/>
<gene>
    <name evidence="1" type="ORF">BU26DRAFT_571186</name>
</gene>
<dbReference type="PANTHER" id="PTHR42085:SF1">
    <property type="entry name" value="F-BOX DOMAIN-CONTAINING PROTEIN"/>
    <property type="match status" value="1"/>
</dbReference>
<evidence type="ECO:0000313" key="1">
    <source>
        <dbReference type="EMBL" id="KAF2241947.1"/>
    </source>
</evidence>